<evidence type="ECO:0000256" key="1">
    <source>
        <dbReference type="ARBA" id="ARBA00010688"/>
    </source>
</evidence>
<keyword evidence="3" id="KW-0547">Nucleotide-binding</keyword>
<dbReference type="Proteomes" id="UP000315677">
    <property type="component" value="Unassembled WGS sequence"/>
</dbReference>
<dbReference type="PANTHER" id="PTHR46566:SF5">
    <property type="entry name" value="1-PHOSPHOFRUCTOKINASE"/>
    <property type="match status" value="1"/>
</dbReference>
<dbReference type="InterPro" id="IPR011611">
    <property type="entry name" value="PfkB_dom"/>
</dbReference>
<accession>A0A543DJC1</accession>
<reference evidence="8 9" key="1">
    <citation type="submission" date="2019-06" db="EMBL/GenBank/DDBJ databases">
        <title>Sequencing the genomes of 1000 actinobacteria strains.</title>
        <authorList>
            <person name="Klenk H.-P."/>
        </authorList>
    </citation>
    <scope>NUCLEOTIDE SEQUENCE [LARGE SCALE GENOMIC DNA]</scope>
    <source>
        <strain evidence="8 9">DSM 45301</strain>
    </source>
</reference>
<dbReference type="GO" id="GO:0044281">
    <property type="term" value="P:small molecule metabolic process"/>
    <property type="evidence" value="ECO:0007669"/>
    <property type="project" value="UniProtKB-ARBA"/>
</dbReference>
<proteinExistence type="inferred from homology"/>
<dbReference type="EMBL" id="VFPA01000003">
    <property type="protein sequence ID" value="TQM09419.1"/>
    <property type="molecule type" value="Genomic_DNA"/>
</dbReference>
<name>A0A543DJC1_9PSEU</name>
<dbReference type="CDD" id="cd01164">
    <property type="entry name" value="FruK_PfkB_like"/>
    <property type="match status" value="1"/>
</dbReference>
<keyword evidence="4 8" id="KW-0418">Kinase</keyword>
<dbReference type="PROSITE" id="PS00583">
    <property type="entry name" value="PFKB_KINASES_1"/>
    <property type="match status" value="1"/>
</dbReference>
<keyword evidence="9" id="KW-1185">Reference proteome</keyword>
<dbReference type="Gene3D" id="3.40.1190.20">
    <property type="match status" value="1"/>
</dbReference>
<keyword evidence="2 6" id="KW-0808">Transferase</keyword>
<dbReference type="NCBIfam" id="TIGR03168">
    <property type="entry name" value="1-PFK"/>
    <property type="match status" value="1"/>
</dbReference>
<dbReference type="GO" id="GO:0005524">
    <property type="term" value="F:ATP binding"/>
    <property type="evidence" value="ECO:0007669"/>
    <property type="project" value="UniProtKB-KW"/>
</dbReference>
<dbReference type="SUPFAM" id="SSF53613">
    <property type="entry name" value="Ribokinase-like"/>
    <property type="match status" value="1"/>
</dbReference>
<gene>
    <name evidence="8" type="ORF">FB558_5178</name>
</gene>
<dbReference type="OrthoDB" id="9801219at2"/>
<dbReference type="PIRSF" id="PIRSF000535">
    <property type="entry name" value="1PFK/6PFK/LacC"/>
    <property type="match status" value="1"/>
</dbReference>
<dbReference type="PROSITE" id="PS00584">
    <property type="entry name" value="PFKB_KINASES_2"/>
    <property type="match status" value="1"/>
</dbReference>
<dbReference type="PANTHER" id="PTHR46566">
    <property type="entry name" value="1-PHOSPHOFRUCTOKINASE-RELATED"/>
    <property type="match status" value="1"/>
</dbReference>
<keyword evidence="5" id="KW-0067">ATP-binding</keyword>
<dbReference type="GO" id="GO:0005829">
    <property type="term" value="C:cytosol"/>
    <property type="evidence" value="ECO:0007669"/>
    <property type="project" value="TreeGrafter"/>
</dbReference>
<evidence type="ECO:0000259" key="7">
    <source>
        <dbReference type="Pfam" id="PF00294"/>
    </source>
</evidence>
<evidence type="ECO:0000313" key="8">
    <source>
        <dbReference type="EMBL" id="TQM09419.1"/>
    </source>
</evidence>
<dbReference type="FunFam" id="3.40.1190.20:FF:000001">
    <property type="entry name" value="Phosphofructokinase"/>
    <property type="match status" value="1"/>
</dbReference>
<dbReference type="RefSeq" id="WP_142057595.1">
    <property type="nucleotide sequence ID" value="NZ_VFPA01000003.1"/>
</dbReference>
<dbReference type="InterPro" id="IPR002173">
    <property type="entry name" value="Carboh/pur_kinase_PfkB_CS"/>
</dbReference>
<dbReference type="AlphaFoldDB" id="A0A543DJC1"/>
<evidence type="ECO:0000256" key="6">
    <source>
        <dbReference type="PIRNR" id="PIRNR000535"/>
    </source>
</evidence>
<evidence type="ECO:0000313" key="9">
    <source>
        <dbReference type="Proteomes" id="UP000315677"/>
    </source>
</evidence>
<evidence type="ECO:0000256" key="5">
    <source>
        <dbReference type="ARBA" id="ARBA00022840"/>
    </source>
</evidence>
<dbReference type="GO" id="GO:0008443">
    <property type="term" value="F:phosphofructokinase activity"/>
    <property type="evidence" value="ECO:0007669"/>
    <property type="project" value="TreeGrafter"/>
</dbReference>
<evidence type="ECO:0000256" key="3">
    <source>
        <dbReference type="ARBA" id="ARBA00022741"/>
    </source>
</evidence>
<dbReference type="GO" id="GO:0016052">
    <property type="term" value="P:carbohydrate catabolic process"/>
    <property type="evidence" value="ECO:0007669"/>
    <property type="project" value="UniProtKB-ARBA"/>
</dbReference>
<organism evidence="8 9">
    <name type="scientific">Pseudonocardia kunmingensis</name>
    <dbReference type="NCBI Taxonomy" id="630975"/>
    <lineage>
        <taxon>Bacteria</taxon>
        <taxon>Bacillati</taxon>
        <taxon>Actinomycetota</taxon>
        <taxon>Actinomycetes</taxon>
        <taxon>Pseudonocardiales</taxon>
        <taxon>Pseudonocardiaceae</taxon>
        <taxon>Pseudonocardia</taxon>
    </lineage>
</organism>
<sequence>MILAVTLNAALDVTYDVDALVPHATHRVREVRTRAGGKGVNVARVLRALGHDVVVSGFAGGATGAAIRADLAAAGLPDALVPVAGESRRTVTVVAAADGDATLFNEPGPEVSDDEWAAFADRFAVLAAGADAVVLSGSLPPGVRPDAYARLVAATDARTVVDADGPVLAAALAARPDVVKPNAAELAAVAGAGDPREAAAWLRARGAGAVVASLGADGLLAVTADGAWRARPPRRVAGNPTGAGDACVAALTAGLVAGAAWPDLLRDAVSLSAAAVAAPVAGDVDLDLHRRHRAAVHLEEIHAAHTDR</sequence>
<dbReference type="Pfam" id="PF00294">
    <property type="entry name" value="PfkB"/>
    <property type="match status" value="1"/>
</dbReference>
<dbReference type="InterPro" id="IPR029056">
    <property type="entry name" value="Ribokinase-like"/>
</dbReference>
<comment type="similarity">
    <text evidence="1">Belongs to the carbohydrate kinase PfkB family.</text>
</comment>
<feature type="domain" description="Carbohydrate kinase PfkB" evidence="7">
    <location>
        <begin position="10"/>
        <end position="279"/>
    </location>
</feature>
<dbReference type="InterPro" id="IPR017583">
    <property type="entry name" value="Tagatose/fructose_Pkinase"/>
</dbReference>
<evidence type="ECO:0000256" key="4">
    <source>
        <dbReference type="ARBA" id="ARBA00022777"/>
    </source>
</evidence>
<comment type="caution">
    <text evidence="8">The sequence shown here is derived from an EMBL/GenBank/DDBJ whole genome shotgun (WGS) entry which is preliminary data.</text>
</comment>
<protein>
    <submittedName>
        <fullName evidence="8">Tagatose 6-phosphate kinase</fullName>
    </submittedName>
</protein>
<evidence type="ECO:0000256" key="2">
    <source>
        <dbReference type="ARBA" id="ARBA00022679"/>
    </source>
</evidence>